<sequence>MTTTITLTSPIKRGDTTIDQVTLREPRAGELRRLKLMDVIQQDVSSLRILLPRICELTANEVDELSLVDLGNIASEVTLFFMDSTQYPAM</sequence>
<name>A0ABT5UEI5_9GAMM</name>
<comment type="caution">
    <text evidence="1">The sequence shown here is derived from an EMBL/GenBank/DDBJ whole genome shotgun (WGS) entry which is preliminary data.</text>
</comment>
<evidence type="ECO:0000313" key="2">
    <source>
        <dbReference type="Proteomes" id="UP001528823"/>
    </source>
</evidence>
<accession>A0ABT5UEI5</accession>
<dbReference type="Pfam" id="PF10109">
    <property type="entry name" value="Phage_TAC_7"/>
    <property type="match status" value="1"/>
</dbReference>
<gene>
    <name evidence="1" type="ORF">ORQ98_22740</name>
</gene>
<dbReference type="Proteomes" id="UP001528823">
    <property type="component" value="Unassembled WGS sequence"/>
</dbReference>
<dbReference type="RefSeq" id="WP_274691091.1">
    <property type="nucleotide sequence ID" value="NZ_JAPMOU010000043.1"/>
</dbReference>
<evidence type="ECO:0000313" key="1">
    <source>
        <dbReference type="EMBL" id="MDE1464782.1"/>
    </source>
</evidence>
<organism evidence="1 2">
    <name type="scientific">Spartinivicinus poritis</name>
    <dbReference type="NCBI Taxonomy" id="2994640"/>
    <lineage>
        <taxon>Bacteria</taxon>
        <taxon>Pseudomonadati</taxon>
        <taxon>Pseudomonadota</taxon>
        <taxon>Gammaproteobacteria</taxon>
        <taxon>Oceanospirillales</taxon>
        <taxon>Zooshikellaceae</taxon>
        <taxon>Spartinivicinus</taxon>
    </lineage>
</organism>
<reference evidence="1 2" key="1">
    <citation type="submission" date="2022-11" db="EMBL/GenBank/DDBJ databases">
        <title>Spartinivicinus poritis sp. nov., isolated from scleractinian coral Porites lutea.</title>
        <authorList>
            <person name="Zhang G."/>
            <person name="Cai L."/>
            <person name="Wei Q."/>
        </authorList>
    </citation>
    <scope>NUCLEOTIDE SEQUENCE [LARGE SCALE GENOMIC DNA]</scope>
    <source>
        <strain evidence="1 2">A2-2</strain>
    </source>
</reference>
<keyword evidence="2" id="KW-1185">Reference proteome</keyword>
<dbReference type="InterPro" id="IPR019289">
    <property type="entry name" value="Phage_tail_E/E"/>
</dbReference>
<protein>
    <submittedName>
        <fullName evidence="1">Phage tail assembly protein</fullName>
    </submittedName>
</protein>
<proteinExistence type="predicted"/>
<dbReference type="EMBL" id="JAPMOU010000043">
    <property type="protein sequence ID" value="MDE1464782.1"/>
    <property type="molecule type" value="Genomic_DNA"/>
</dbReference>